<dbReference type="RefSeq" id="WP_322474433.1">
    <property type="nucleotide sequence ID" value="NZ_JBHRZG010000024.1"/>
</dbReference>
<dbReference type="PANTHER" id="PTHR13017:SF0">
    <property type="entry name" value="METHENYLTETRAHYDROFOLATE SYNTHASE DOMAIN-CONTAINING PROTEIN"/>
    <property type="match status" value="1"/>
</dbReference>
<protein>
    <submittedName>
        <fullName evidence="1">5-formyltetrahydrofolate cyclo-ligase</fullName>
    </submittedName>
</protein>
<accession>A0ABV7ZF40</accession>
<dbReference type="InterPro" id="IPR024185">
    <property type="entry name" value="FTHF_cligase-like_sf"/>
</dbReference>
<dbReference type="InterPro" id="IPR037171">
    <property type="entry name" value="NagB/RpiA_transferase-like"/>
</dbReference>
<evidence type="ECO:0000313" key="1">
    <source>
        <dbReference type="EMBL" id="MFC3835619.1"/>
    </source>
</evidence>
<sequence length="198" mass="20815">MTVNSAAPPGTTAGAYREQIWTALLRARACGYPVPPHGHHPNFTHARRAAHALLTHPEVAALRVLVVGPERALLPLRTLALRAGVTVYVPHQKKEGWYWRLTDVAGARLSAMPAVGEAVRTPDGAQGAVLACVAVDGHGARLGKGFGWGARGLHLGVPEYTLAHPLMMTPALPCPADSRVALIGTPGGMIAAQPRPEP</sequence>
<reference evidence="2" key="1">
    <citation type="journal article" date="2019" name="Int. J. Syst. Evol. Microbiol.">
        <title>The Global Catalogue of Microorganisms (GCM) 10K type strain sequencing project: providing services to taxonomists for standard genome sequencing and annotation.</title>
        <authorList>
            <consortium name="The Broad Institute Genomics Platform"/>
            <consortium name="The Broad Institute Genome Sequencing Center for Infectious Disease"/>
            <person name="Wu L."/>
            <person name="Ma J."/>
        </authorList>
    </citation>
    <scope>NUCLEOTIDE SEQUENCE [LARGE SCALE GENOMIC DNA]</scope>
    <source>
        <strain evidence="2">CCTCC AB 2017081</strain>
    </source>
</reference>
<organism evidence="1 2">
    <name type="scientific">Deinococcus rufus</name>
    <dbReference type="NCBI Taxonomy" id="2136097"/>
    <lineage>
        <taxon>Bacteria</taxon>
        <taxon>Thermotogati</taxon>
        <taxon>Deinococcota</taxon>
        <taxon>Deinococci</taxon>
        <taxon>Deinococcales</taxon>
        <taxon>Deinococcaceae</taxon>
        <taxon>Deinococcus</taxon>
    </lineage>
</organism>
<keyword evidence="2" id="KW-1185">Reference proteome</keyword>
<evidence type="ECO:0000313" key="2">
    <source>
        <dbReference type="Proteomes" id="UP001595803"/>
    </source>
</evidence>
<dbReference type="EMBL" id="JBHRZG010000024">
    <property type="protein sequence ID" value="MFC3835619.1"/>
    <property type="molecule type" value="Genomic_DNA"/>
</dbReference>
<proteinExistence type="predicted"/>
<dbReference type="InterPro" id="IPR002698">
    <property type="entry name" value="FTHF_cligase"/>
</dbReference>
<dbReference type="Proteomes" id="UP001595803">
    <property type="component" value="Unassembled WGS sequence"/>
</dbReference>
<dbReference type="SUPFAM" id="SSF100950">
    <property type="entry name" value="NagB/RpiA/CoA transferase-like"/>
    <property type="match status" value="1"/>
</dbReference>
<dbReference type="Gene3D" id="3.40.50.10420">
    <property type="entry name" value="NagB/RpiA/CoA transferase-like"/>
    <property type="match status" value="1"/>
</dbReference>
<comment type="caution">
    <text evidence="1">The sequence shown here is derived from an EMBL/GenBank/DDBJ whole genome shotgun (WGS) entry which is preliminary data.</text>
</comment>
<gene>
    <name evidence="1" type="ORF">ACFOSB_22370</name>
</gene>
<name>A0ABV7ZF40_9DEIO</name>
<dbReference type="PANTHER" id="PTHR13017">
    <property type="entry name" value="5-FORMYLTETRAHYDROFOLATE CYCLO-LIGASE-RELATED"/>
    <property type="match status" value="1"/>
</dbReference>